<dbReference type="EC" id="2.3.2.27" evidence="4"/>
<feature type="transmembrane region" description="Helical" evidence="16">
    <location>
        <begin position="590"/>
        <end position="608"/>
    </location>
</feature>
<gene>
    <name evidence="18" type="ORF">EV420DRAFT_1547626</name>
</gene>
<evidence type="ECO:0000256" key="5">
    <source>
        <dbReference type="ARBA" id="ARBA00022679"/>
    </source>
</evidence>
<dbReference type="GO" id="GO:0061630">
    <property type="term" value="F:ubiquitin protein ligase activity"/>
    <property type="evidence" value="ECO:0007669"/>
    <property type="project" value="UniProtKB-EC"/>
</dbReference>
<dbReference type="PANTHER" id="PTHR22763:SF162">
    <property type="entry name" value="TRANSMEMBRANE E3 UBIQUITIN-PROTEIN LIGASE 1"/>
    <property type="match status" value="1"/>
</dbReference>
<evidence type="ECO:0000256" key="12">
    <source>
        <dbReference type="ARBA" id="ARBA00022989"/>
    </source>
</evidence>
<dbReference type="InterPro" id="IPR021319">
    <property type="entry name" value="DUF2921"/>
</dbReference>
<dbReference type="SUPFAM" id="SSF57850">
    <property type="entry name" value="RING/U-box"/>
    <property type="match status" value="1"/>
</dbReference>
<dbReference type="AlphaFoldDB" id="A0AA39KBA4"/>
<dbReference type="Pfam" id="PF11145">
    <property type="entry name" value="DUF2921"/>
    <property type="match status" value="1"/>
</dbReference>
<evidence type="ECO:0000256" key="1">
    <source>
        <dbReference type="ARBA" id="ARBA00000900"/>
    </source>
</evidence>
<dbReference type="PROSITE" id="PS50089">
    <property type="entry name" value="ZF_RING_2"/>
    <property type="match status" value="1"/>
</dbReference>
<dbReference type="Gene3D" id="3.30.40.10">
    <property type="entry name" value="Zinc/RING finger domain, C3HC4 (zinc finger)"/>
    <property type="match status" value="1"/>
</dbReference>
<reference evidence="18" key="1">
    <citation type="submission" date="2023-06" db="EMBL/GenBank/DDBJ databases">
        <authorList>
            <consortium name="Lawrence Berkeley National Laboratory"/>
            <person name="Ahrendt S."/>
            <person name="Sahu N."/>
            <person name="Indic B."/>
            <person name="Wong-Bajracharya J."/>
            <person name="Merenyi Z."/>
            <person name="Ke H.-M."/>
            <person name="Monk M."/>
            <person name="Kocsube S."/>
            <person name="Drula E."/>
            <person name="Lipzen A."/>
            <person name="Balint B."/>
            <person name="Henrissat B."/>
            <person name="Andreopoulos B."/>
            <person name="Martin F.M."/>
            <person name="Harder C.B."/>
            <person name="Rigling D."/>
            <person name="Ford K.L."/>
            <person name="Foster G.D."/>
            <person name="Pangilinan J."/>
            <person name="Papanicolaou A."/>
            <person name="Barry K."/>
            <person name="LaButti K."/>
            <person name="Viragh M."/>
            <person name="Koriabine M."/>
            <person name="Yan M."/>
            <person name="Riley R."/>
            <person name="Champramary S."/>
            <person name="Plett K.L."/>
            <person name="Tsai I.J."/>
            <person name="Slot J."/>
            <person name="Sipos G."/>
            <person name="Plett J."/>
            <person name="Nagy L.G."/>
            <person name="Grigoriev I.V."/>
        </authorList>
    </citation>
    <scope>NUCLEOTIDE SEQUENCE</scope>
    <source>
        <strain evidence="18">CCBAS 213</strain>
    </source>
</reference>
<comment type="pathway">
    <text evidence="3">Protein modification; protein ubiquitination.</text>
</comment>
<dbReference type="RefSeq" id="XP_060330126.1">
    <property type="nucleotide sequence ID" value="XM_060473351.1"/>
</dbReference>
<evidence type="ECO:0000256" key="15">
    <source>
        <dbReference type="SAM" id="MobiDB-lite"/>
    </source>
</evidence>
<comment type="subcellular location">
    <subcellularLocation>
        <location evidence="2">Endomembrane system</location>
        <topology evidence="2">Multi-pass membrane protein</topology>
    </subcellularLocation>
</comment>
<evidence type="ECO:0000256" key="8">
    <source>
        <dbReference type="ARBA" id="ARBA00022729"/>
    </source>
</evidence>
<keyword evidence="13 16" id="KW-0472">Membrane</keyword>
<evidence type="ECO:0000313" key="19">
    <source>
        <dbReference type="Proteomes" id="UP001175211"/>
    </source>
</evidence>
<keyword evidence="19" id="KW-1185">Reference proteome</keyword>
<keyword evidence="5" id="KW-0808">Transferase</keyword>
<evidence type="ECO:0000256" key="7">
    <source>
        <dbReference type="ARBA" id="ARBA00022723"/>
    </source>
</evidence>
<keyword evidence="10" id="KW-0833">Ubl conjugation pathway</keyword>
<comment type="caution">
    <text evidence="18">The sequence shown here is derived from an EMBL/GenBank/DDBJ whole genome shotgun (WGS) entry which is preliminary data.</text>
</comment>
<dbReference type="GO" id="GO:0043161">
    <property type="term" value="P:proteasome-mediated ubiquitin-dependent protein catabolic process"/>
    <property type="evidence" value="ECO:0007669"/>
    <property type="project" value="TreeGrafter"/>
</dbReference>
<feature type="transmembrane region" description="Helical" evidence="16">
    <location>
        <begin position="561"/>
        <end position="578"/>
    </location>
</feature>
<keyword evidence="9 14" id="KW-0863">Zinc-finger</keyword>
<feature type="transmembrane region" description="Helical" evidence="16">
    <location>
        <begin position="353"/>
        <end position="372"/>
    </location>
</feature>
<evidence type="ECO:0000256" key="13">
    <source>
        <dbReference type="ARBA" id="ARBA00023136"/>
    </source>
</evidence>
<evidence type="ECO:0000256" key="6">
    <source>
        <dbReference type="ARBA" id="ARBA00022692"/>
    </source>
</evidence>
<evidence type="ECO:0000259" key="17">
    <source>
        <dbReference type="PROSITE" id="PS50089"/>
    </source>
</evidence>
<keyword evidence="11" id="KW-0862">Zinc</keyword>
<dbReference type="Pfam" id="PF13639">
    <property type="entry name" value="zf-RING_2"/>
    <property type="match status" value="1"/>
</dbReference>
<evidence type="ECO:0000256" key="11">
    <source>
        <dbReference type="ARBA" id="ARBA00022833"/>
    </source>
</evidence>
<keyword evidence="7" id="KW-0479">Metal-binding</keyword>
<dbReference type="SMART" id="SM00184">
    <property type="entry name" value="RING"/>
    <property type="match status" value="1"/>
</dbReference>
<evidence type="ECO:0000313" key="18">
    <source>
        <dbReference type="EMBL" id="KAK0457827.1"/>
    </source>
</evidence>
<keyword evidence="12 16" id="KW-1133">Transmembrane helix</keyword>
<dbReference type="InterPro" id="IPR050731">
    <property type="entry name" value="HRD1_E3_ubiq-ligases"/>
</dbReference>
<dbReference type="InterPro" id="IPR001841">
    <property type="entry name" value="Znf_RING"/>
</dbReference>
<keyword evidence="8" id="KW-0732">Signal</keyword>
<feature type="compositionally biased region" description="Polar residues" evidence="15">
    <location>
        <begin position="457"/>
        <end position="466"/>
    </location>
</feature>
<comment type="catalytic activity">
    <reaction evidence="1">
        <text>S-ubiquitinyl-[E2 ubiquitin-conjugating enzyme]-L-cysteine + [acceptor protein]-L-lysine = [E2 ubiquitin-conjugating enzyme]-L-cysteine + N(6)-ubiquitinyl-[acceptor protein]-L-lysine.</text>
        <dbReference type="EC" id="2.3.2.27"/>
    </reaction>
</comment>
<organism evidence="18 19">
    <name type="scientific">Armillaria tabescens</name>
    <name type="common">Ringless honey mushroom</name>
    <name type="synonym">Agaricus tabescens</name>
    <dbReference type="NCBI Taxonomy" id="1929756"/>
    <lineage>
        <taxon>Eukaryota</taxon>
        <taxon>Fungi</taxon>
        <taxon>Dikarya</taxon>
        <taxon>Basidiomycota</taxon>
        <taxon>Agaricomycotina</taxon>
        <taxon>Agaricomycetes</taxon>
        <taxon>Agaricomycetidae</taxon>
        <taxon>Agaricales</taxon>
        <taxon>Marasmiineae</taxon>
        <taxon>Physalacriaceae</taxon>
        <taxon>Desarmillaria</taxon>
    </lineage>
</organism>
<keyword evidence="6 16" id="KW-0812">Transmembrane</keyword>
<evidence type="ECO:0000256" key="2">
    <source>
        <dbReference type="ARBA" id="ARBA00004127"/>
    </source>
</evidence>
<dbReference type="Proteomes" id="UP001175211">
    <property type="component" value="Unassembled WGS sequence"/>
</dbReference>
<evidence type="ECO:0000256" key="4">
    <source>
        <dbReference type="ARBA" id="ARBA00012483"/>
    </source>
</evidence>
<evidence type="ECO:0000256" key="3">
    <source>
        <dbReference type="ARBA" id="ARBA00004906"/>
    </source>
</evidence>
<proteinExistence type="predicted"/>
<name>A0AA39KBA4_ARMTA</name>
<evidence type="ECO:0000256" key="14">
    <source>
        <dbReference type="PROSITE-ProRule" id="PRU00175"/>
    </source>
</evidence>
<dbReference type="GO" id="GO:0008270">
    <property type="term" value="F:zinc ion binding"/>
    <property type="evidence" value="ECO:0007669"/>
    <property type="project" value="UniProtKB-KW"/>
</dbReference>
<evidence type="ECO:0000256" key="16">
    <source>
        <dbReference type="SAM" id="Phobius"/>
    </source>
</evidence>
<sequence>MDSDPLRDEEAGVPPQQPRRRSFSSAIVLMVMLFLFTSHNGDEFLARHQYQNALQSLTYQLSNFTAWMNGTETNFSVPDREPSVTSLLHEFIPVHLPLDPLYSSYYSNVTGFIRGSSAFFNITPSFLSTVSYPWRNAAESFMAEVNETEVLERAGTWNWTASRRIALSVSEKKHSQTSAISEDLVLINGRIELTDENSKEDLKFDFEGVHFMPNGSIYGFAEPSGRNIDIRLLPSLVPEDRKNQTAHFVEPELASKLKKLKNMIDAGVIEHEPTPQDETSTCPFALYAQIDPVSISEHDMQQLEEEMQHPKGLPTVSPPKLSVSGIFISKECGIMFEIRETEGLRSRTFFRKVTTYAGSATVIYFILLFVLARQMERSRTPSGISRVSRWTFFTQSTIDSVSFAGHITFAIIAEGRPSLSLTAPAFLACTMFVYEAQFSVLIHQIQMPEDTVESAPAPTTATMPERTNNIPPPAATPANPAATTTAAPNLSFWAFAIQHLRSDPGARLWITMFIFLTFIVRVILSPTLSLMFVALTYSSIWLPQIIRSIRRGRSSGFSKEYVITTTVCRLYLAMYFLACPKNVLDVDPRSWSYYLAAFVCLQALIVVLQDELGPAFFLPAKYAIVKTYDYHPVLPLPDPEAPEQSLGDCVICLDAILIESPLSRKRRSTDEKHDDWDTRSTASKRKIAKGIDPSGILNAVQAGVGNAVARKNYSLAPCHHLFHTECLEKWLAIKNICPQCRRPLPPL</sequence>
<protein>
    <recommendedName>
        <fullName evidence="4">RING-type E3 ubiquitin transferase</fullName>
        <ecNumber evidence="4">2.3.2.27</ecNumber>
    </recommendedName>
</protein>
<dbReference type="EMBL" id="JAUEPS010000020">
    <property type="protein sequence ID" value="KAK0457827.1"/>
    <property type="molecule type" value="Genomic_DNA"/>
</dbReference>
<feature type="region of interest" description="Disordered" evidence="15">
    <location>
        <begin position="454"/>
        <end position="480"/>
    </location>
</feature>
<dbReference type="GO" id="GO:0012505">
    <property type="term" value="C:endomembrane system"/>
    <property type="evidence" value="ECO:0007669"/>
    <property type="project" value="UniProtKB-SubCell"/>
</dbReference>
<dbReference type="GeneID" id="85356899"/>
<feature type="transmembrane region" description="Helical" evidence="16">
    <location>
        <begin position="506"/>
        <end position="524"/>
    </location>
</feature>
<accession>A0AA39KBA4</accession>
<evidence type="ECO:0000256" key="9">
    <source>
        <dbReference type="ARBA" id="ARBA00022771"/>
    </source>
</evidence>
<dbReference type="InterPro" id="IPR013083">
    <property type="entry name" value="Znf_RING/FYVE/PHD"/>
</dbReference>
<dbReference type="PANTHER" id="PTHR22763">
    <property type="entry name" value="RING ZINC FINGER PROTEIN"/>
    <property type="match status" value="1"/>
</dbReference>
<feature type="domain" description="RING-type" evidence="17">
    <location>
        <begin position="649"/>
        <end position="741"/>
    </location>
</feature>
<evidence type="ECO:0000256" key="10">
    <source>
        <dbReference type="ARBA" id="ARBA00022786"/>
    </source>
</evidence>